<keyword evidence="3" id="KW-1185">Reference proteome</keyword>
<feature type="region of interest" description="Disordered" evidence="1">
    <location>
        <begin position="18"/>
        <end position="88"/>
    </location>
</feature>
<evidence type="ECO:0000313" key="2">
    <source>
        <dbReference type="EMBL" id="MBO2448675.1"/>
    </source>
</evidence>
<sequence length="666" mass="70021">MGSNSSAAHSAYTIGPTIHVAINQGQNDDHQPGDLPQADGTDPVPTSKPPDQSSAGTGPQLEPKGVSRASPEALTPIPETPPEGLGVGVPVLVGGADLADSTATLISYASPSGPREVLLATVEQNAEPKLMEALAVSATVMVPVQVTEQVTGRLPLDKDKQLYEQLEKAVISVNHKIKSGKEIPEHTKDYVTTALDAVTAVSGNANVSDAEVAMAAYYGDRLELIQSHIADTALGKVPFIAPYETTGEVTITKHVPAPLGDEAQGLPTTLRDAQRIRAKVDPTTGVASWDGTSRTTATGSEYLVGLGDGYTAIYRPYAANEKSGAEYSLRGQLEIHAPAGAGHGKHLVRNLGNLHLVNRPMSAAEGEWTYLNNNITAQGLATAPSVSKAVAQAKHLEELELQEIFHTQAHLAVGLDEPALQSLARDFQLEAAARCLPKKVKLLRAAVATATGFPDGEALAASPSYDPAPKVSGGWLTWGRFDVAGSSAKLTHAWSGKRLIHHVSGGNLASMLTAGVLTSTERRAVMGVKPGKGMSESSDKRTGGANSVFLRATSAPNPTGPALVWDDPTTLLSRSDYYAYGSDHFGCLNPKSGHSTSGQTRDPYKIAQFKGSSNEIMFKHGIDLLGTEAPSRIVCSSPAQRQQLLDIFAAKEITHLAGKPVTEIVT</sequence>
<protein>
    <submittedName>
        <fullName evidence="2">Uncharacterized protein</fullName>
    </submittedName>
</protein>
<dbReference type="RefSeq" id="WP_208256337.1">
    <property type="nucleotide sequence ID" value="NZ_JAGEOJ010000006.1"/>
</dbReference>
<accession>A0A939TA47</accession>
<dbReference type="EMBL" id="JAGEOJ010000006">
    <property type="protein sequence ID" value="MBO2448675.1"/>
    <property type="molecule type" value="Genomic_DNA"/>
</dbReference>
<gene>
    <name evidence="2" type="ORF">J4573_16355</name>
</gene>
<evidence type="ECO:0000313" key="3">
    <source>
        <dbReference type="Proteomes" id="UP000669179"/>
    </source>
</evidence>
<comment type="caution">
    <text evidence="2">The sequence shown here is derived from an EMBL/GenBank/DDBJ whole genome shotgun (WGS) entry which is preliminary data.</text>
</comment>
<reference evidence="2" key="1">
    <citation type="submission" date="2021-03" db="EMBL/GenBank/DDBJ databases">
        <authorList>
            <person name="Kanchanasin P."/>
            <person name="Saeng-In P."/>
            <person name="Phongsopitanun W."/>
            <person name="Yuki M."/>
            <person name="Kudo T."/>
            <person name="Ohkuma M."/>
            <person name="Tanasupawat S."/>
        </authorList>
    </citation>
    <scope>NUCLEOTIDE SEQUENCE</scope>
    <source>
        <strain evidence="2">GKU 128</strain>
    </source>
</reference>
<dbReference type="AlphaFoldDB" id="A0A939TA47"/>
<evidence type="ECO:0000256" key="1">
    <source>
        <dbReference type="SAM" id="MobiDB-lite"/>
    </source>
</evidence>
<organism evidence="2 3">
    <name type="scientific">Actinomadura barringtoniae</name>
    <dbReference type="NCBI Taxonomy" id="1427535"/>
    <lineage>
        <taxon>Bacteria</taxon>
        <taxon>Bacillati</taxon>
        <taxon>Actinomycetota</taxon>
        <taxon>Actinomycetes</taxon>
        <taxon>Streptosporangiales</taxon>
        <taxon>Thermomonosporaceae</taxon>
        <taxon>Actinomadura</taxon>
    </lineage>
</organism>
<name>A0A939TA47_9ACTN</name>
<proteinExistence type="predicted"/>
<dbReference type="Proteomes" id="UP000669179">
    <property type="component" value="Unassembled WGS sequence"/>
</dbReference>